<accession>A0AAD5MWL2</accession>
<dbReference type="EMBL" id="JAHQIW010002455">
    <property type="protein sequence ID" value="KAJ1355351.1"/>
    <property type="molecule type" value="Genomic_DNA"/>
</dbReference>
<sequence>MFRTAAKEPNANDTMEFLKKLYGLEKEINDELTLSTKPSAHTLEEMKDINKAKENRNKRQAYRDESYPVYLWSDGVTYSFHNTSSAIMLLPQYNHINDRYHSLTTKFSSLG</sequence>
<proteinExistence type="predicted"/>
<gene>
    <name evidence="1" type="ORF">KIN20_012728</name>
</gene>
<reference evidence="1" key="1">
    <citation type="submission" date="2021-06" db="EMBL/GenBank/DDBJ databases">
        <title>Parelaphostrongylus tenuis whole genome reference sequence.</title>
        <authorList>
            <person name="Garwood T.J."/>
            <person name="Larsen P.A."/>
            <person name="Fountain-Jones N.M."/>
            <person name="Garbe J.R."/>
            <person name="Macchietto M.G."/>
            <person name="Kania S.A."/>
            <person name="Gerhold R.W."/>
            <person name="Richards J.E."/>
            <person name="Wolf T.M."/>
        </authorList>
    </citation>
    <scope>NUCLEOTIDE SEQUENCE</scope>
    <source>
        <strain evidence="1">MNPRO001-30</strain>
        <tissue evidence="1">Meninges</tissue>
    </source>
</reference>
<dbReference type="Proteomes" id="UP001196413">
    <property type="component" value="Unassembled WGS sequence"/>
</dbReference>
<organism evidence="1 2">
    <name type="scientific">Parelaphostrongylus tenuis</name>
    <name type="common">Meningeal worm</name>
    <dbReference type="NCBI Taxonomy" id="148309"/>
    <lineage>
        <taxon>Eukaryota</taxon>
        <taxon>Metazoa</taxon>
        <taxon>Ecdysozoa</taxon>
        <taxon>Nematoda</taxon>
        <taxon>Chromadorea</taxon>
        <taxon>Rhabditida</taxon>
        <taxon>Rhabditina</taxon>
        <taxon>Rhabditomorpha</taxon>
        <taxon>Strongyloidea</taxon>
        <taxon>Metastrongylidae</taxon>
        <taxon>Parelaphostrongylus</taxon>
    </lineage>
</organism>
<protein>
    <submittedName>
        <fullName evidence="1">Uncharacterized protein</fullName>
    </submittedName>
</protein>
<evidence type="ECO:0000313" key="2">
    <source>
        <dbReference type="Proteomes" id="UP001196413"/>
    </source>
</evidence>
<comment type="caution">
    <text evidence="1">The sequence shown here is derived from an EMBL/GenBank/DDBJ whole genome shotgun (WGS) entry which is preliminary data.</text>
</comment>
<name>A0AAD5MWL2_PARTN</name>
<keyword evidence="2" id="KW-1185">Reference proteome</keyword>
<dbReference type="AlphaFoldDB" id="A0AAD5MWL2"/>
<evidence type="ECO:0000313" key="1">
    <source>
        <dbReference type="EMBL" id="KAJ1355351.1"/>
    </source>
</evidence>